<evidence type="ECO:0000259" key="6">
    <source>
        <dbReference type="PROSITE" id="PS50089"/>
    </source>
</evidence>
<feature type="compositionally biased region" description="Acidic residues" evidence="5">
    <location>
        <begin position="400"/>
        <end position="423"/>
    </location>
</feature>
<evidence type="ECO:0000256" key="5">
    <source>
        <dbReference type="SAM" id="MobiDB-lite"/>
    </source>
</evidence>
<evidence type="ECO:0000313" key="8">
    <source>
        <dbReference type="Proteomes" id="UP000000724"/>
    </source>
</evidence>
<dbReference type="PROSITE" id="PS50089">
    <property type="entry name" value="ZF_RING_2"/>
    <property type="match status" value="1"/>
</dbReference>
<feature type="compositionally biased region" description="Basic residues" evidence="5">
    <location>
        <begin position="611"/>
        <end position="622"/>
    </location>
</feature>
<evidence type="ECO:0000256" key="1">
    <source>
        <dbReference type="ARBA" id="ARBA00022723"/>
    </source>
</evidence>
<dbReference type="STRING" id="500485.B6HVD1"/>
<dbReference type="KEGG" id="pcs:N7525_004470"/>
<gene>
    <name evidence="7" type="ORF">Pc22g18870</name>
    <name evidence="7" type="ORF">PCH_Pc22g18870</name>
</gene>
<dbReference type="Gene3D" id="3.30.40.10">
    <property type="entry name" value="Zinc/RING finger domain, C3HC4 (zinc finger)"/>
    <property type="match status" value="1"/>
</dbReference>
<feature type="region of interest" description="Disordered" evidence="5">
    <location>
        <begin position="285"/>
        <end position="333"/>
    </location>
</feature>
<feature type="domain" description="RING-type" evidence="6">
    <location>
        <begin position="137"/>
        <end position="178"/>
    </location>
</feature>
<dbReference type="SMART" id="SM00184">
    <property type="entry name" value="RING"/>
    <property type="match status" value="1"/>
</dbReference>
<keyword evidence="8" id="KW-1185">Reference proteome</keyword>
<dbReference type="HOGENOM" id="CLU_029627_1_0_1"/>
<feature type="region of interest" description="Disordered" evidence="5">
    <location>
        <begin position="467"/>
        <end position="622"/>
    </location>
</feature>
<feature type="compositionally biased region" description="Basic and acidic residues" evidence="5">
    <location>
        <begin position="205"/>
        <end position="231"/>
    </location>
</feature>
<dbReference type="VEuPathDB" id="FungiDB:PCH_Pc22g18870"/>
<dbReference type="Proteomes" id="UP000000724">
    <property type="component" value="Contig Pc00c22"/>
</dbReference>
<organism evidence="7 8">
    <name type="scientific">Penicillium rubens (strain ATCC 28089 / DSM 1075 / NRRL 1951 / Wisconsin 54-1255)</name>
    <name type="common">Penicillium chrysogenum</name>
    <dbReference type="NCBI Taxonomy" id="500485"/>
    <lineage>
        <taxon>Eukaryota</taxon>
        <taxon>Fungi</taxon>
        <taxon>Dikarya</taxon>
        <taxon>Ascomycota</taxon>
        <taxon>Pezizomycotina</taxon>
        <taxon>Eurotiomycetes</taxon>
        <taxon>Eurotiomycetidae</taxon>
        <taxon>Eurotiales</taxon>
        <taxon>Aspergillaceae</taxon>
        <taxon>Penicillium</taxon>
        <taxon>Penicillium chrysogenum species complex</taxon>
    </lineage>
</organism>
<keyword evidence="1" id="KW-0479">Metal-binding</keyword>
<feature type="region of interest" description="Disordered" evidence="5">
    <location>
        <begin position="67"/>
        <end position="98"/>
    </location>
</feature>
<evidence type="ECO:0000256" key="4">
    <source>
        <dbReference type="PROSITE-ProRule" id="PRU00175"/>
    </source>
</evidence>
<accession>B6HVD1</accession>
<dbReference type="Pfam" id="PF00097">
    <property type="entry name" value="zf-C3HC4"/>
    <property type="match status" value="1"/>
</dbReference>
<dbReference type="CDD" id="cd16568">
    <property type="entry name" value="RING-HC_ScPSH1-like"/>
    <property type="match status" value="1"/>
</dbReference>
<feature type="region of interest" description="Disordered" evidence="5">
    <location>
        <begin position="381"/>
        <end position="454"/>
    </location>
</feature>
<proteinExistence type="predicted"/>
<feature type="compositionally biased region" description="Acidic residues" evidence="5">
    <location>
        <begin position="482"/>
        <end position="504"/>
    </location>
</feature>
<dbReference type="BioCyc" id="PCHR:PC22G18870-MONOMER"/>
<dbReference type="SUPFAM" id="SSF57850">
    <property type="entry name" value="RING/U-box"/>
    <property type="match status" value="1"/>
</dbReference>
<name>B6HVD1_PENRW</name>
<feature type="compositionally biased region" description="Low complexity" evidence="5">
    <location>
        <begin position="544"/>
        <end position="553"/>
    </location>
</feature>
<dbReference type="eggNOG" id="KOG2177">
    <property type="taxonomic scope" value="Eukaryota"/>
</dbReference>
<feature type="compositionally biased region" description="Acidic residues" evidence="5">
    <location>
        <begin position="288"/>
        <end position="317"/>
    </location>
</feature>
<dbReference type="InterPro" id="IPR001841">
    <property type="entry name" value="Znf_RING"/>
</dbReference>
<feature type="region of interest" description="Disordered" evidence="5">
    <location>
        <begin position="205"/>
        <end position="244"/>
    </location>
</feature>
<reference evidence="7 8" key="1">
    <citation type="journal article" date="2008" name="Nat. Biotechnol.">
        <title>Genome sequencing and analysis of the filamentous fungus Penicillium chrysogenum.</title>
        <authorList>
            <person name="van den Berg M.A."/>
            <person name="Albang R."/>
            <person name="Albermann K."/>
            <person name="Badger J.H."/>
            <person name="Daran J.-M."/>
            <person name="Driessen A.J.M."/>
            <person name="Garcia-Estrada C."/>
            <person name="Fedorova N.D."/>
            <person name="Harris D.M."/>
            <person name="Heijne W.H.M."/>
            <person name="Joardar V.S."/>
            <person name="Kiel J.A.K.W."/>
            <person name="Kovalchuk A."/>
            <person name="Martin J.F."/>
            <person name="Nierman W.C."/>
            <person name="Nijland J.G."/>
            <person name="Pronk J.T."/>
            <person name="Roubos J.A."/>
            <person name="van der Klei I.J."/>
            <person name="van Peij N.N.M.E."/>
            <person name="Veenhuis M."/>
            <person name="von Doehren H."/>
            <person name="Wagner C."/>
            <person name="Wortman J.R."/>
            <person name="Bovenberg R.A.L."/>
        </authorList>
    </citation>
    <scope>NUCLEOTIDE SEQUENCE [LARGE SCALE GENOMIC DNA]</scope>
    <source>
        <strain evidence="8">ATCC 28089 / DSM 1075 / NRRL 1951 / Wisconsin 54-1255</strain>
    </source>
</reference>
<dbReference type="InterPro" id="IPR018957">
    <property type="entry name" value="Znf_C3HC4_RING-type"/>
</dbReference>
<evidence type="ECO:0000256" key="3">
    <source>
        <dbReference type="ARBA" id="ARBA00022833"/>
    </source>
</evidence>
<dbReference type="GO" id="GO:0008270">
    <property type="term" value="F:zinc ion binding"/>
    <property type="evidence" value="ECO:0007669"/>
    <property type="project" value="UniProtKB-KW"/>
</dbReference>
<keyword evidence="2 4" id="KW-0863">Zinc-finger</keyword>
<dbReference type="OMA" id="NNHPTEG"/>
<protein>
    <submittedName>
        <fullName evidence="7">Pc22g18870 protein</fullName>
    </submittedName>
</protein>
<evidence type="ECO:0000313" key="7">
    <source>
        <dbReference type="EMBL" id="CAP99175.1"/>
    </source>
</evidence>
<dbReference type="PROSITE" id="PS00518">
    <property type="entry name" value="ZF_RING_1"/>
    <property type="match status" value="1"/>
</dbReference>
<sequence>MSTVALCRLNPTLKYTREIRDNCHIKPVKKKPSRYRRSVLRLPSVCRCEKLLITPCRLAKVLLSGTPPPHPVDTRARPETTQTHSGRVGQAPRVENGASDEPQKVEMAARNGSGAEASGLVNTLQGHVDDIRTLIQCGICIRPLYEPFTIACGHTFCYSCLSSWFAGGRSKRTCPDCRAPVKNQPAPAYLVRAVVQMFTGRAELLDKGETTTEHTKNQREEAEKLDQDKANNHPTEGGLFGGLFKPKAPPLKPVIDIDDGVVRCPVCSWELEGDNCAGCGYRYRPESEETDDSESADYSETDLDSLDDGMDEEEGENGGEGGESDHFDDIEDNDGIWGNFALQYYGPTFNGRSHWPPGRDRQAFDRFENLIRGPPMIPLGAQSPVDHDNYLASGNTNGSEYDEEEEEEEEENEYDESDSFIDTENDHPPTSSFIESQADRLGSGHMYESESDRSTGTVVDYVAHDSLANTHGLHYRNTTPYFDDEASDEDNEVEEEEEEEVSEAPDDRGMVNEDSEESDEDAVQTAPPRQANPQYPYRSPWFQAPSAAPWLAARPPPEPIPDSSEEEESSPPIRPARSSARRHVHHGTTALNAIPLDDSDDDQPVGPVRRTTQRRRARFSPY</sequence>
<evidence type="ECO:0000256" key="2">
    <source>
        <dbReference type="ARBA" id="ARBA00022771"/>
    </source>
</evidence>
<dbReference type="OrthoDB" id="6105938at2759"/>
<dbReference type="PANTHER" id="PTHR23327:SF51">
    <property type="entry name" value="TRANSCRIPTIONAL REGULATOR OF YEAST FORM ADHERENCE 3"/>
    <property type="match status" value="1"/>
</dbReference>
<dbReference type="InterPro" id="IPR013083">
    <property type="entry name" value="Znf_RING/FYVE/PHD"/>
</dbReference>
<dbReference type="AlphaFoldDB" id="B6HVD1"/>
<feature type="compositionally biased region" description="Acidic residues" evidence="5">
    <location>
        <begin position="513"/>
        <end position="522"/>
    </location>
</feature>
<keyword evidence="3" id="KW-0862">Zinc</keyword>
<dbReference type="EMBL" id="AM920437">
    <property type="protein sequence ID" value="CAP99175.1"/>
    <property type="molecule type" value="Genomic_DNA"/>
</dbReference>
<dbReference type="PANTHER" id="PTHR23327">
    <property type="entry name" value="RING FINGER PROTEIN 127"/>
    <property type="match status" value="1"/>
</dbReference>
<dbReference type="GeneID" id="8313545"/>
<dbReference type="InterPro" id="IPR017907">
    <property type="entry name" value="Znf_RING_CS"/>
</dbReference>